<keyword evidence="7" id="KW-0539">Nucleus</keyword>
<dbReference type="CDD" id="cd00202">
    <property type="entry name" value="ZnF_GATA"/>
    <property type="match status" value="2"/>
</dbReference>
<evidence type="ECO:0000256" key="7">
    <source>
        <dbReference type="ARBA" id="ARBA00023242"/>
    </source>
</evidence>
<dbReference type="GO" id="GO:0008270">
    <property type="term" value="F:zinc ion binding"/>
    <property type="evidence" value="ECO:0007669"/>
    <property type="project" value="UniProtKB-KW"/>
</dbReference>
<dbReference type="PRINTS" id="PR00619">
    <property type="entry name" value="GATAZNFINGER"/>
</dbReference>
<feature type="region of interest" description="Disordered" evidence="9">
    <location>
        <begin position="120"/>
        <end position="210"/>
    </location>
</feature>
<dbReference type="Pfam" id="PF00320">
    <property type="entry name" value="GATA"/>
    <property type="match status" value="2"/>
</dbReference>
<dbReference type="InterPro" id="IPR013860">
    <property type="entry name" value="AreA_GATA"/>
</dbReference>
<dbReference type="PROSITE" id="PS00344">
    <property type="entry name" value="GATA_ZN_FINGER_1"/>
    <property type="match status" value="1"/>
</dbReference>
<evidence type="ECO:0000256" key="1">
    <source>
        <dbReference type="ARBA" id="ARBA00004123"/>
    </source>
</evidence>
<dbReference type="AlphaFoldDB" id="A0AAD5KIB4"/>
<dbReference type="GO" id="GO:0045944">
    <property type="term" value="P:positive regulation of transcription by RNA polymerase II"/>
    <property type="evidence" value="ECO:0007669"/>
    <property type="project" value="TreeGrafter"/>
</dbReference>
<evidence type="ECO:0000256" key="2">
    <source>
        <dbReference type="ARBA" id="ARBA00022723"/>
    </source>
</evidence>
<feature type="domain" description="GATA-type" evidence="10">
    <location>
        <begin position="470"/>
        <end position="523"/>
    </location>
</feature>
<keyword evidence="12" id="KW-1185">Reference proteome</keyword>
<dbReference type="EMBL" id="JAIXMP010000005">
    <property type="protein sequence ID" value="KAI9272803.1"/>
    <property type="molecule type" value="Genomic_DNA"/>
</dbReference>
<dbReference type="GO" id="GO:0000978">
    <property type="term" value="F:RNA polymerase II cis-regulatory region sequence-specific DNA binding"/>
    <property type="evidence" value="ECO:0007669"/>
    <property type="project" value="TreeGrafter"/>
</dbReference>
<dbReference type="Gene3D" id="3.30.50.10">
    <property type="entry name" value="Erythroid Transcription Factor GATA-1, subunit A"/>
    <property type="match status" value="2"/>
</dbReference>
<feature type="compositionally biased region" description="Polar residues" evidence="9">
    <location>
        <begin position="583"/>
        <end position="595"/>
    </location>
</feature>
<accession>A0AAD5KIB4</accession>
<dbReference type="Proteomes" id="UP001209540">
    <property type="component" value="Unassembled WGS sequence"/>
</dbReference>
<feature type="region of interest" description="Disordered" evidence="9">
    <location>
        <begin position="524"/>
        <end position="595"/>
    </location>
</feature>
<keyword evidence="5" id="KW-0805">Transcription regulation</keyword>
<feature type="domain" description="GATA-type" evidence="10">
    <location>
        <begin position="420"/>
        <end position="456"/>
    </location>
</feature>
<organism evidence="11 12">
    <name type="scientific">Phascolomyces articulosus</name>
    <dbReference type="NCBI Taxonomy" id="60185"/>
    <lineage>
        <taxon>Eukaryota</taxon>
        <taxon>Fungi</taxon>
        <taxon>Fungi incertae sedis</taxon>
        <taxon>Mucoromycota</taxon>
        <taxon>Mucoromycotina</taxon>
        <taxon>Mucoromycetes</taxon>
        <taxon>Mucorales</taxon>
        <taxon>Lichtheimiaceae</taxon>
        <taxon>Phascolomyces</taxon>
    </lineage>
</organism>
<evidence type="ECO:0000313" key="12">
    <source>
        <dbReference type="Proteomes" id="UP001209540"/>
    </source>
</evidence>
<comment type="subcellular location">
    <subcellularLocation>
        <location evidence="1">Nucleus</location>
    </subcellularLocation>
</comment>
<keyword evidence="3 8" id="KW-0863">Zinc-finger</keyword>
<keyword evidence="2" id="KW-0479">Metal-binding</keyword>
<dbReference type="InterPro" id="IPR039355">
    <property type="entry name" value="Transcription_factor_GATA"/>
</dbReference>
<evidence type="ECO:0000259" key="10">
    <source>
        <dbReference type="PROSITE" id="PS50114"/>
    </source>
</evidence>
<evidence type="ECO:0000256" key="9">
    <source>
        <dbReference type="SAM" id="MobiDB-lite"/>
    </source>
</evidence>
<dbReference type="GO" id="GO:0000981">
    <property type="term" value="F:DNA-binding transcription factor activity, RNA polymerase II-specific"/>
    <property type="evidence" value="ECO:0007669"/>
    <property type="project" value="TreeGrafter"/>
</dbReference>
<evidence type="ECO:0000256" key="3">
    <source>
        <dbReference type="ARBA" id="ARBA00022771"/>
    </source>
</evidence>
<name>A0AAD5KIB4_9FUNG</name>
<feature type="compositionally biased region" description="Low complexity" evidence="9">
    <location>
        <begin position="545"/>
        <end position="582"/>
    </location>
</feature>
<dbReference type="FunFam" id="3.30.50.10:FF:000007">
    <property type="entry name" value="Nitrogen regulatory AreA, N-terminal"/>
    <property type="match status" value="1"/>
</dbReference>
<proteinExistence type="predicted"/>
<sequence length="595" mass="68017">MAPIKLRISSNSKSQFPFQHDTEDELSQTWRVCTKVKDSLENGSRYENLAWRLWFMHNVNSQFKKRNTPRKFEKEKAIASTSTENNALLQKQQQQQQLQLQEEQELQLLYTSTLKQQTELPPVRKTINQRRRASKRIENGTFTTTQKKQKQKQHDQYQNQQQSMPPPNHQQQHDMAPPIVSSNILSEDPHAAPVPSIPHHQEQQQEMVAPSVASTAPASIMLPQHQQDQQTLMNDPSYYQSFVLPQFSSDQDINQTISLQDSEIFGDMLFQINSNNNWMNTNVDVPPETTNDLSSSSTSYTFVNNNSTTPRNTDIWINNNPMMMQPQVQQLHVHQQQQLQQQQQQNDIIKNALYVSDECIAPIPHQTLYNKILSVVPQDKLVSSVERVMEQPSQLQLQLQQQYQQKPVMATPSEGKQAICSNCETTQTPLWRRSANDELLCNACGLYAKLHKAPRPRYFENSPTSGGQDEGTRITCSNCATSTTPLWRRDADGNPLCNACGLYLKLHHSKRPLSMKTDVIKKRQRTGDAGMPKGIRMINHQFNPSSSSISQQDQEQQQNISSSSSSSMNNNEDNNIQSNNSNGFHNYTFQVPSPQ</sequence>
<reference evidence="11" key="1">
    <citation type="journal article" date="2022" name="IScience">
        <title>Evolution of zygomycete secretomes and the origins of terrestrial fungal ecologies.</title>
        <authorList>
            <person name="Chang Y."/>
            <person name="Wang Y."/>
            <person name="Mondo S."/>
            <person name="Ahrendt S."/>
            <person name="Andreopoulos W."/>
            <person name="Barry K."/>
            <person name="Beard J."/>
            <person name="Benny G.L."/>
            <person name="Blankenship S."/>
            <person name="Bonito G."/>
            <person name="Cuomo C."/>
            <person name="Desiro A."/>
            <person name="Gervers K.A."/>
            <person name="Hundley H."/>
            <person name="Kuo A."/>
            <person name="LaButti K."/>
            <person name="Lang B.F."/>
            <person name="Lipzen A."/>
            <person name="O'Donnell K."/>
            <person name="Pangilinan J."/>
            <person name="Reynolds N."/>
            <person name="Sandor L."/>
            <person name="Smith M.E."/>
            <person name="Tsang A."/>
            <person name="Grigoriev I.V."/>
            <person name="Stajich J.E."/>
            <person name="Spatafora J.W."/>
        </authorList>
    </citation>
    <scope>NUCLEOTIDE SEQUENCE</scope>
    <source>
        <strain evidence="11">RSA 2281</strain>
    </source>
</reference>
<dbReference type="InterPro" id="IPR013088">
    <property type="entry name" value="Znf_NHR/GATA"/>
</dbReference>
<evidence type="ECO:0000256" key="8">
    <source>
        <dbReference type="PROSITE-ProRule" id="PRU00094"/>
    </source>
</evidence>
<evidence type="ECO:0000256" key="5">
    <source>
        <dbReference type="ARBA" id="ARBA00023015"/>
    </source>
</evidence>
<protein>
    <recommendedName>
        <fullName evidence="10">GATA-type domain-containing protein</fullName>
    </recommendedName>
</protein>
<dbReference type="Pfam" id="PF08550">
    <property type="entry name" value="GATA_AreA"/>
    <property type="match status" value="1"/>
</dbReference>
<dbReference type="SUPFAM" id="SSF57716">
    <property type="entry name" value="Glucocorticoid receptor-like (DNA-binding domain)"/>
    <property type="match status" value="2"/>
</dbReference>
<keyword evidence="4" id="KW-0862">Zinc</keyword>
<reference evidence="11" key="2">
    <citation type="submission" date="2023-02" db="EMBL/GenBank/DDBJ databases">
        <authorList>
            <consortium name="DOE Joint Genome Institute"/>
            <person name="Mondo S.J."/>
            <person name="Chang Y."/>
            <person name="Wang Y."/>
            <person name="Ahrendt S."/>
            <person name="Andreopoulos W."/>
            <person name="Barry K."/>
            <person name="Beard J."/>
            <person name="Benny G.L."/>
            <person name="Blankenship S."/>
            <person name="Bonito G."/>
            <person name="Cuomo C."/>
            <person name="Desiro A."/>
            <person name="Gervers K.A."/>
            <person name="Hundley H."/>
            <person name="Kuo A."/>
            <person name="LaButti K."/>
            <person name="Lang B.F."/>
            <person name="Lipzen A."/>
            <person name="O'Donnell K."/>
            <person name="Pangilinan J."/>
            <person name="Reynolds N."/>
            <person name="Sandor L."/>
            <person name="Smith M.W."/>
            <person name="Tsang A."/>
            <person name="Grigoriev I.V."/>
            <person name="Stajich J.E."/>
            <person name="Spatafora J.W."/>
        </authorList>
    </citation>
    <scope>NUCLEOTIDE SEQUENCE</scope>
    <source>
        <strain evidence="11">RSA 2281</strain>
    </source>
</reference>
<dbReference type="SMART" id="SM00401">
    <property type="entry name" value="ZnF_GATA"/>
    <property type="match status" value="2"/>
</dbReference>
<keyword evidence="6" id="KW-0804">Transcription</keyword>
<dbReference type="PROSITE" id="PS50114">
    <property type="entry name" value="GATA_ZN_FINGER_2"/>
    <property type="match status" value="2"/>
</dbReference>
<evidence type="ECO:0000256" key="6">
    <source>
        <dbReference type="ARBA" id="ARBA00023163"/>
    </source>
</evidence>
<evidence type="ECO:0000256" key="4">
    <source>
        <dbReference type="ARBA" id="ARBA00022833"/>
    </source>
</evidence>
<gene>
    <name evidence="11" type="ORF">BDA99DRAFT_499232</name>
</gene>
<dbReference type="PANTHER" id="PTHR10071:SF281">
    <property type="entry name" value="BOX A-BINDING FACTOR-RELATED"/>
    <property type="match status" value="1"/>
</dbReference>
<comment type="caution">
    <text evidence="11">The sequence shown here is derived from an EMBL/GenBank/DDBJ whole genome shotgun (WGS) entry which is preliminary data.</text>
</comment>
<dbReference type="GO" id="GO:0000122">
    <property type="term" value="P:negative regulation of transcription by RNA polymerase II"/>
    <property type="evidence" value="ECO:0007669"/>
    <property type="project" value="TreeGrafter"/>
</dbReference>
<evidence type="ECO:0000313" key="11">
    <source>
        <dbReference type="EMBL" id="KAI9272803.1"/>
    </source>
</evidence>
<dbReference type="InterPro" id="IPR000679">
    <property type="entry name" value="Znf_GATA"/>
</dbReference>
<dbReference type="PANTHER" id="PTHR10071">
    <property type="entry name" value="TRANSCRIPTION FACTOR GATA FAMILY MEMBER"/>
    <property type="match status" value="1"/>
</dbReference>
<dbReference type="GO" id="GO:0005634">
    <property type="term" value="C:nucleus"/>
    <property type="evidence" value="ECO:0007669"/>
    <property type="project" value="UniProtKB-SubCell"/>
</dbReference>